<dbReference type="AlphaFoldDB" id="X1F9M3"/>
<organism evidence="1">
    <name type="scientific">marine sediment metagenome</name>
    <dbReference type="NCBI Taxonomy" id="412755"/>
    <lineage>
        <taxon>unclassified sequences</taxon>
        <taxon>metagenomes</taxon>
        <taxon>ecological metagenomes</taxon>
    </lineage>
</organism>
<feature type="non-terminal residue" evidence="1">
    <location>
        <position position="44"/>
    </location>
</feature>
<evidence type="ECO:0000313" key="1">
    <source>
        <dbReference type="EMBL" id="GAH41667.1"/>
    </source>
</evidence>
<reference evidence="1" key="1">
    <citation type="journal article" date="2014" name="Front. Microbiol.">
        <title>High frequency of phylogenetically diverse reductive dehalogenase-homologous genes in deep subseafloor sedimentary metagenomes.</title>
        <authorList>
            <person name="Kawai M."/>
            <person name="Futagami T."/>
            <person name="Toyoda A."/>
            <person name="Takaki Y."/>
            <person name="Nishi S."/>
            <person name="Hori S."/>
            <person name="Arai W."/>
            <person name="Tsubouchi T."/>
            <person name="Morono Y."/>
            <person name="Uchiyama I."/>
            <person name="Ito T."/>
            <person name="Fujiyama A."/>
            <person name="Inagaki F."/>
            <person name="Takami H."/>
        </authorList>
    </citation>
    <scope>NUCLEOTIDE SEQUENCE</scope>
    <source>
        <strain evidence="1">Expedition CK06-06</strain>
    </source>
</reference>
<accession>X1F9M3</accession>
<dbReference type="PROSITE" id="PS51257">
    <property type="entry name" value="PROKAR_LIPOPROTEIN"/>
    <property type="match status" value="1"/>
</dbReference>
<sequence>MFIKNKIKILLILSSFFLFLLLVGCIGSSTEEAQIKQIAKNIEK</sequence>
<comment type="caution">
    <text evidence="1">The sequence shown here is derived from an EMBL/GenBank/DDBJ whole genome shotgun (WGS) entry which is preliminary data.</text>
</comment>
<name>X1F9M3_9ZZZZ</name>
<protein>
    <submittedName>
        <fullName evidence="1">Uncharacterized protein</fullName>
    </submittedName>
</protein>
<dbReference type="EMBL" id="BARU01009793">
    <property type="protein sequence ID" value="GAH41667.1"/>
    <property type="molecule type" value="Genomic_DNA"/>
</dbReference>
<gene>
    <name evidence="1" type="ORF">S03H2_18836</name>
</gene>
<proteinExistence type="predicted"/>